<keyword evidence="6 8" id="KW-1133">Transmembrane helix</keyword>
<comment type="caution">
    <text evidence="10">The sequence shown here is derived from an EMBL/GenBank/DDBJ whole genome shotgun (WGS) entry which is preliminary data.</text>
</comment>
<dbReference type="InterPro" id="IPR036259">
    <property type="entry name" value="MFS_trans_sf"/>
</dbReference>
<comment type="subcellular location">
    <subcellularLocation>
        <location evidence="1">Cell inner membrane</location>
        <topology evidence="1">Multi-pass membrane protein</topology>
    </subcellularLocation>
</comment>
<dbReference type="PROSITE" id="PS51257">
    <property type="entry name" value="PROKAR_LIPOPROTEIN"/>
    <property type="match status" value="1"/>
</dbReference>
<name>A0ABT1LAQ9_9HYPH</name>
<dbReference type="RefSeq" id="WP_254740614.1">
    <property type="nucleotide sequence ID" value="NZ_JANCLU010000006.1"/>
</dbReference>
<evidence type="ECO:0000256" key="7">
    <source>
        <dbReference type="ARBA" id="ARBA00023136"/>
    </source>
</evidence>
<feature type="transmembrane region" description="Helical" evidence="8">
    <location>
        <begin position="359"/>
        <end position="378"/>
    </location>
</feature>
<feature type="transmembrane region" description="Helical" evidence="8">
    <location>
        <begin position="78"/>
        <end position="96"/>
    </location>
</feature>
<feature type="transmembrane region" description="Helical" evidence="8">
    <location>
        <begin position="206"/>
        <end position="230"/>
    </location>
</feature>
<keyword evidence="7 8" id="KW-0472">Membrane</keyword>
<dbReference type="InterPro" id="IPR026032">
    <property type="entry name" value="HcaT-like"/>
</dbReference>
<proteinExistence type="predicted"/>
<keyword evidence="2" id="KW-0813">Transport</keyword>
<evidence type="ECO:0000256" key="1">
    <source>
        <dbReference type="ARBA" id="ARBA00004429"/>
    </source>
</evidence>
<keyword evidence="4" id="KW-0997">Cell inner membrane</keyword>
<evidence type="ECO:0000313" key="11">
    <source>
        <dbReference type="Proteomes" id="UP001205890"/>
    </source>
</evidence>
<keyword evidence="11" id="KW-1185">Reference proteome</keyword>
<feature type="transmembrane region" description="Helical" evidence="8">
    <location>
        <begin position="140"/>
        <end position="159"/>
    </location>
</feature>
<accession>A0ABT1LAQ9</accession>
<dbReference type="EMBL" id="JANCLU010000006">
    <property type="protein sequence ID" value="MCP8938562.1"/>
    <property type="molecule type" value="Genomic_DNA"/>
</dbReference>
<evidence type="ECO:0000256" key="5">
    <source>
        <dbReference type="ARBA" id="ARBA00022692"/>
    </source>
</evidence>
<evidence type="ECO:0000313" key="10">
    <source>
        <dbReference type="EMBL" id="MCP8938562.1"/>
    </source>
</evidence>
<organism evidence="10 11">
    <name type="scientific">Alsobacter ponti</name>
    <dbReference type="NCBI Taxonomy" id="2962936"/>
    <lineage>
        <taxon>Bacteria</taxon>
        <taxon>Pseudomonadati</taxon>
        <taxon>Pseudomonadota</taxon>
        <taxon>Alphaproteobacteria</taxon>
        <taxon>Hyphomicrobiales</taxon>
        <taxon>Alsobacteraceae</taxon>
        <taxon>Alsobacter</taxon>
    </lineage>
</organism>
<feature type="transmembrane region" description="Helical" evidence="8">
    <location>
        <begin position="165"/>
        <end position="185"/>
    </location>
</feature>
<feature type="domain" description="Major facilitator superfamily associated" evidence="9">
    <location>
        <begin position="16"/>
        <end position="359"/>
    </location>
</feature>
<feature type="transmembrane region" description="Helical" evidence="8">
    <location>
        <begin position="292"/>
        <end position="314"/>
    </location>
</feature>
<feature type="transmembrane region" description="Helical" evidence="8">
    <location>
        <begin position="242"/>
        <end position="259"/>
    </location>
</feature>
<evidence type="ECO:0000256" key="2">
    <source>
        <dbReference type="ARBA" id="ARBA00022448"/>
    </source>
</evidence>
<sequence>MISSAKDDRSTIVRVCCAYFALFSCNGLHQPFFPIWLSAHAITESQISVIMSAPLLLRLFVTPAIGSFADRSSNRTRVIRVLALLVLATAMLLSRAQGFWPIMALTCLMMLMSQAISPIVDATVLSLVRQGRAHSYGRMRLWGSAGYATAALIGGQILGLGGPTAVFYAFMTMLAVEFVAFLALPDGAGAPVKDERPNLPLRQQPLLVAVMLVAGLALTSQTAFNIFGSIYLREHGFSDRTIGFLWALATTAEIVMFWAGPRVTGILGPFGLLALASGVAALRWSLMALTPHAGVIVLLQLTHAATFSCSYLGLMRFVEVHVSDLRGATVQSQFVTLIGVMTALSTLAVGPIYQQFGSGVFLAAASLAALAFIILLAIRKPLQASDLAHANPSSP</sequence>
<dbReference type="PANTHER" id="PTHR23522">
    <property type="entry name" value="BLL5896 PROTEIN"/>
    <property type="match status" value="1"/>
</dbReference>
<dbReference type="Pfam" id="PF12832">
    <property type="entry name" value="MFS_1_like"/>
    <property type="match status" value="1"/>
</dbReference>
<feature type="transmembrane region" description="Helical" evidence="8">
    <location>
        <begin position="334"/>
        <end position="353"/>
    </location>
</feature>
<feature type="transmembrane region" description="Helical" evidence="8">
    <location>
        <begin position="102"/>
        <end position="128"/>
    </location>
</feature>
<dbReference type="Gene3D" id="1.20.1250.20">
    <property type="entry name" value="MFS general substrate transporter like domains"/>
    <property type="match status" value="2"/>
</dbReference>
<gene>
    <name evidence="10" type="ORF">NK718_08550</name>
</gene>
<evidence type="ECO:0000256" key="8">
    <source>
        <dbReference type="SAM" id="Phobius"/>
    </source>
</evidence>
<keyword evidence="5 8" id="KW-0812">Transmembrane</keyword>
<dbReference type="NCBIfam" id="NF037955">
    <property type="entry name" value="mfs"/>
    <property type="match status" value="1"/>
</dbReference>
<keyword evidence="3" id="KW-1003">Cell membrane</keyword>
<evidence type="ECO:0000256" key="6">
    <source>
        <dbReference type="ARBA" id="ARBA00022989"/>
    </source>
</evidence>
<dbReference type="Proteomes" id="UP001205890">
    <property type="component" value="Unassembled WGS sequence"/>
</dbReference>
<dbReference type="PIRSF" id="PIRSF004925">
    <property type="entry name" value="HcaT"/>
    <property type="match status" value="1"/>
</dbReference>
<evidence type="ECO:0000259" key="9">
    <source>
        <dbReference type="Pfam" id="PF12832"/>
    </source>
</evidence>
<evidence type="ECO:0000256" key="4">
    <source>
        <dbReference type="ARBA" id="ARBA00022519"/>
    </source>
</evidence>
<dbReference type="InterPro" id="IPR024989">
    <property type="entry name" value="MFS_assoc_dom"/>
</dbReference>
<evidence type="ECO:0000256" key="3">
    <source>
        <dbReference type="ARBA" id="ARBA00022475"/>
    </source>
</evidence>
<dbReference type="PANTHER" id="PTHR23522:SF10">
    <property type="entry name" value="3-PHENYLPROPIONIC ACID TRANSPORTER-RELATED"/>
    <property type="match status" value="1"/>
</dbReference>
<reference evidence="10 11" key="1">
    <citation type="submission" date="2022-07" db="EMBL/GenBank/DDBJ databases">
        <authorList>
            <person name="Li W.-J."/>
            <person name="Deng Q.-Q."/>
        </authorList>
    </citation>
    <scope>NUCLEOTIDE SEQUENCE [LARGE SCALE GENOMIC DNA]</scope>
    <source>
        <strain evidence="10 11">SYSU M60028</strain>
    </source>
</reference>
<protein>
    <submittedName>
        <fullName evidence="10">MFS transporter</fullName>
    </submittedName>
</protein>
<feature type="transmembrane region" description="Helical" evidence="8">
    <location>
        <begin position="266"/>
        <end position="286"/>
    </location>
</feature>
<feature type="transmembrane region" description="Helical" evidence="8">
    <location>
        <begin position="12"/>
        <end position="29"/>
    </location>
</feature>
<dbReference type="SUPFAM" id="SSF103473">
    <property type="entry name" value="MFS general substrate transporter"/>
    <property type="match status" value="1"/>
</dbReference>